<dbReference type="EMBL" id="PHKW01000002">
    <property type="protein sequence ID" value="PKV17782.1"/>
    <property type="molecule type" value="Genomic_DNA"/>
</dbReference>
<evidence type="ECO:0000313" key="1">
    <source>
        <dbReference type="EMBL" id="PKV13507.1"/>
    </source>
</evidence>
<reference evidence="3 4" key="1">
    <citation type="submission" date="2017-11" db="EMBL/GenBank/DDBJ databases">
        <title>Xanthomonas prunicola sp. nov., a novel pathogen that affects nectarine (Prunus persica var. nectarine) trees.</title>
        <authorList>
            <person name="Lopez M."/>
            <person name="Lopez-Soriano P."/>
            <person name="Garita-Cambronero J."/>
            <person name="Beltran C."/>
            <person name="Taghouti G."/>
            <person name="Portier P."/>
            <person name="Cubero J."/>
            <person name="Fischer-Le Saux M."/>
            <person name="Marco-Noales E."/>
        </authorList>
    </citation>
    <scope>NUCLEOTIDE SEQUENCE [LARGE SCALE GENOMIC DNA]</scope>
    <source>
        <strain evidence="1 3">CFBP8353</strain>
        <strain evidence="2 4">CFBP8354</strain>
    </source>
</reference>
<name>A0A2N3RLX0_9XANT</name>
<gene>
    <name evidence="1" type="ORF">XpruCFBP8353_09960</name>
    <name evidence="2" type="ORF">XpruCFBP8354_09960</name>
</gene>
<dbReference type="Proteomes" id="UP000233748">
    <property type="component" value="Unassembled WGS sequence"/>
</dbReference>
<evidence type="ECO:0000313" key="4">
    <source>
        <dbReference type="Proteomes" id="UP000233748"/>
    </source>
</evidence>
<protein>
    <submittedName>
        <fullName evidence="1">Uncharacterized protein</fullName>
    </submittedName>
</protein>
<organism evidence="1 3">
    <name type="scientific">Xanthomonas prunicola</name>
    <dbReference type="NCBI Taxonomy" id="2053930"/>
    <lineage>
        <taxon>Bacteria</taxon>
        <taxon>Pseudomonadati</taxon>
        <taxon>Pseudomonadota</taxon>
        <taxon>Gammaproteobacteria</taxon>
        <taxon>Lysobacterales</taxon>
        <taxon>Lysobacteraceae</taxon>
        <taxon>Xanthomonas</taxon>
    </lineage>
</organism>
<comment type="caution">
    <text evidence="1">The sequence shown here is derived from an EMBL/GenBank/DDBJ whole genome shotgun (WGS) entry which is preliminary data.</text>
</comment>
<evidence type="ECO:0000313" key="3">
    <source>
        <dbReference type="Proteomes" id="UP000233720"/>
    </source>
</evidence>
<dbReference type="EMBL" id="PHKV01000002">
    <property type="protein sequence ID" value="PKV13507.1"/>
    <property type="molecule type" value="Genomic_DNA"/>
</dbReference>
<dbReference type="RefSeq" id="WP_101363054.1">
    <property type="nucleotide sequence ID" value="NZ_PHKV01000002.1"/>
</dbReference>
<proteinExistence type="predicted"/>
<accession>A0A2N3RLX0</accession>
<sequence>MEFSAVEVIHVSQLGFIAVAVTPDLPAFPPGIAQMVHVTRPDGSSIEASAIVEYRRSPPITPVLLRFSGLAPADVPVGSKVVVTQGTLADG</sequence>
<dbReference type="Proteomes" id="UP000233720">
    <property type="component" value="Unassembled WGS sequence"/>
</dbReference>
<keyword evidence="4" id="KW-1185">Reference proteome</keyword>
<dbReference type="AlphaFoldDB" id="A0A2N3RLX0"/>
<evidence type="ECO:0000313" key="2">
    <source>
        <dbReference type="EMBL" id="PKV17782.1"/>
    </source>
</evidence>